<evidence type="ECO:0000256" key="1">
    <source>
        <dbReference type="ARBA" id="ARBA00023242"/>
    </source>
</evidence>
<dbReference type="CDD" id="cd00067">
    <property type="entry name" value="GAL4"/>
    <property type="match status" value="1"/>
</dbReference>
<dbReference type="PROSITE" id="PS50048">
    <property type="entry name" value="ZN2_CY6_FUNGAL_2"/>
    <property type="match status" value="1"/>
</dbReference>
<dbReference type="InterPro" id="IPR001138">
    <property type="entry name" value="Zn2Cys6_DnaBD"/>
</dbReference>
<evidence type="ECO:0000313" key="4">
    <source>
        <dbReference type="EMBL" id="KAK0667817.1"/>
    </source>
</evidence>
<dbReference type="GO" id="GO:0000981">
    <property type="term" value="F:DNA-binding transcription factor activity, RNA polymerase II-specific"/>
    <property type="evidence" value="ECO:0007669"/>
    <property type="project" value="InterPro"/>
</dbReference>
<accession>A0AA40DAF7</accession>
<dbReference type="AlphaFoldDB" id="A0AA40DAF7"/>
<comment type="caution">
    <text evidence="4">The sequence shown here is derived from an EMBL/GenBank/DDBJ whole genome shotgun (WGS) entry which is preliminary data.</text>
</comment>
<dbReference type="InterPro" id="IPR036864">
    <property type="entry name" value="Zn2-C6_fun-type_DNA-bd_sf"/>
</dbReference>
<dbReference type="Pfam" id="PF00172">
    <property type="entry name" value="Zn_clus"/>
    <property type="match status" value="1"/>
</dbReference>
<feature type="domain" description="Zn(2)-C6 fungal-type" evidence="3">
    <location>
        <begin position="33"/>
        <end position="63"/>
    </location>
</feature>
<dbReference type="EMBL" id="JAULSY010000066">
    <property type="protein sequence ID" value="KAK0667817.1"/>
    <property type="molecule type" value="Genomic_DNA"/>
</dbReference>
<name>A0AA40DAF7_9PEZI</name>
<dbReference type="PROSITE" id="PS00463">
    <property type="entry name" value="ZN2_CY6_FUNGAL_1"/>
    <property type="match status" value="1"/>
</dbReference>
<dbReference type="PANTHER" id="PTHR37012">
    <property type="entry name" value="B-ZIP TRANSCRIPTION FACTOR (EUROFUNG)-RELATED"/>
    <property type="match status" value="1"/>
</dbReference>
<dbReference type="InterPro" id="IPR021833">
    <property type="entry name" value="DUF3425"/>
</dbReference>
<dbReference type="Gene3D" id="4.10.240.10">
    <property type="entry name" value="Zn(2)-C6 fungal-type DNA-binding domain"/>
    <property type="match status" value="1"/>
</dbReference>
<gene>
    <name evidence="4" type="ORF">QBC41DRAFT_132651</name>
</gene>
<dbReference type="PANTHER" id="PTHR37012:SF2">
    <property type="entry name" value="BZIP DOMAIN-CONTAINING PROTEIN-RELATED"/>
    <property type="match status" value="1"/>
</dbReference>
<reference evidence="4" key="1">
    <citation type="submission" date="2023-06" db="EMBL/GenBank/DDBJ databases">
        <title>Genome-scale phylogeny and comparative genomics of the fungal order Sordariales.</title>
        <authorList>
            <consortium name="Lawrence Berkeley National Laboratory"/>
            <person name="Hensen N."/>
            <person name="Bonometti L."/>
            <person name="Westerberg I."/>
            <person name="Brannstrom I.O."/>
            <person name="Guillou S."/>
            <person name="Cros-Aarteil S."/>
            <person name="Calhoun S."/>
            <person name="Haridas S."/>
            <person name="Kuo A."/>
            <person name="Mondo S."/>
            <person name="Pangilinan J."/>
            <person name="Riley R."/>
            <person name="Labutti K."/>
            <person name="Andreopoulos B."/>
            <person name="Lipzen A."/>
            <person name="Chen C."/>
            <person name="Yanf M."/>
            <person name="Daum C."/>
            <person name="Ng V."/>
            <person name="Clum A."/>
            <person name="Steindorff A."/>
            <person name="Ohm R."/>
            <person name="Martin F."/>
            <person name="Silar P."/>
            <person name="Natvig D."/>
            <person name="Lalanne C."/>
            <person name="Gautier V."/>
            <person name="Ament-Velasquez S.L."/>
            <person name="Kruys A."/>
            <person name="Hutchinson M.I."/>
            <person name="Powell A.J."/>
            <person name="Barry K."/>
            <person name="Miller A.N."/>
            <person name="Grigoriev I.V."/>
            <person name="Debuchy R."/>
            <person name="Gladieux P."/>
            <person name="Thoren M.H."/>
            <person name="Johannesson H."/>
        </authorList>
    </citation>
    <scope>NUCLEOTIDE SEQUENCE</scope>
    <source>
        <strain evidence="4">CBS 307.81</strain>
    </source>
</reference>
<dbReference type="Pfam" id="PF11905">
    <property type="entry name" value="DUF3425"/>
    <property type="match status" value="1"/>
</dbReference>
<feature type="region of interest" description="Disordered" evidence="2">
    <location>
        <begin position="1"/>
        <end position="27"/>
    </location>
</feature>
<keyword evidence="5" id="KW-1185">Reference proteome</keyword>
<evidence type="ECO:0000256" key="2">
    <source>
        <dbReference type="SAM" id="MobiDB-lite"/>
    </source>
</evidence>
<proteinExistence type="predicted"/>
<evidence type="ECO:0000313" key="5">
    <source>
        <dbReference type="Proteomes" id="UP001174997"/>
    </source>
</evidence>
<dbReference type="GO" id="GO:0008270">
    <property type="term" value="F:zinc ion binding"/>
    <property type="evidence" value="ECO:0007669"/>
    <property type="project" value="InterPro"/>
</dbReference>
<dbReference type="Proteomes" id="UP001174997">
    <property type="component" value="Unassembled WGS sequence"/>
</dbReference>
<dbReference type="SUPFAM" id="SSF57701">
    <property type="entry name" value="Zn2/Cys6 DNA-binding domain"/>
    <property type="match status" value="1"/>
</dbReference>
<feature type="compositionally biased region" description="Pro residues" evidence="2">
    <location>
        <begin position="1"/>
        <end position="14"/>
    </location>
</feature>
<organism evidence="4 5">
    <name type="scientific">Cercophora samala</name>
    <dbReference type="NCBI Taxonomy" id="330535"/>
    <lineage>
        <taxon>Eukaryota</taxon>
        <taxon>Fungi</taxon>
        <taxon>Dikarya</taxon>
        <taxon>Ascomycota</taxon>
        <taxon>Pezizomycotina</taxon>
        <taxon>Sordariomycetes</taxon>
        <taxon>Sordariomycetidae</taxon>
        <taxon>Sordariales</taxon>
        <taxon>Lasiosphaeriaceae</taxon>
        <taxon>Cercophora</taxon>
    </lineage>
</organism>
<dbReference type="SMART" id="SM00066">
    <property type="entry name" value="GAL4"/>
    <property type="match status" value="1"/>
</dbReference>
<keyword evidence="1" id="KW-0539">Nucleus</keyword>
<protein>
    <recommendedName>
        <fullName evidence="3">Zn(2)-C6 fungal-type domain-containing protein</fullName>
    </recommendedName>
</protein>
<evidence type="ECO:0000259" key="3">
    <source>
        <dbReference type="PROSITE" id="PS50048"/>
    </source>
</evidence>
<sequence length="498" mass="55281">MRPLAPAPARPPPGSSGQPSVNLRPIPAKTRSPCINCRERRRKCDGKRPICTECLRREESCVYERPEGVTRVDLLRAENSALISQVSLLERLVDGLRSSTDQDAALLLARLRLGDTVDQLAHTVTTATDVEPSPSAISDLFSHPTTPGSSFYPDNADVIHYDSNGLLSTMHGDFLIPAFDRSEMAHIPSQVLAEEIDPSAGSVVVLKTPLRPEGEANGAAGTSKSSGVKIVRIWPFAVGLQGGIALNAPQHPRDNLRIHPNILSDHDKLASLGTIPRSLFVPRWSMMVAHSDFDGTLRGFLSAFLVEARARLQQTSTPEVVFGTHAYIGALFDRDEYEKAPRLSQWAVRVVHSITRDKCSMTSYASMYILYWVTRWLVMPSEEYFYAIPTWLRPTPNQFFMPHPMILDFIVWPALRDYVVQFPSLQVGMEWLVVLTDTITCEWSGTTDEALCRDEMTGATDLTPVAKNVVRQLESWSLGPTFVPYLSNAESLASIRPE</sequence>